<dbReference type="InterPro" id="IPR000997">
    <property type="entry name" value="Cholinesterase"/>
</dbReference>
<evidence type="ECO:0000259" key="4">
    <source>
        <dbReference type="Pfam" id="PF00135"/>
    </source>
</evidence>
<proteinExistence type="inferred from homology"/>
<protein>
    <submittedName>
        <fullName evidence="5">Carboxylesterase</fullName>
    </submittedName>
</protein>
<feature type="active site" description="Charge relay system" evidence="3">
    <location>
        <position position="317"/>
    </location>
</feature>
<dbReference type="SUPFAM" id="SSF53474">
    <property type="entry name" value="alpha/beta-Hydrolases"/>
    <property type="match status" value="1"/>
</dbReference>
<dbReference type="ESTHER" id="9burk-a0a147gqr5">
    <property type="family name" value="Carb_B_Bacteria"/>
</dbReference>
<evidence type="ECO:0000256" key="3">
    <source>
        <dbReference type="PIRSR" id="PIRSR600997-1"/>
    </source>
</evidence>
<feature type="active site" description="Charge relay system" evidence="3">
    <location>
        <position position="406"/>
    </location>
</feature>
<dbReference type="GO" id="GO:0004104">
    <property type="term" value="F:cholinesterase activity"/>
    <property type="evidence" value="ECO:0007669"/>
    <property type="project" value="InterPro"/>
</dbReference>
<dbReference type="RefSeq" id="WP_058642978.1">
    <property type="nucleotide sequence ID" value="NZ_LDSL01000102.1"/>
</dbReference>
<accession>A0A147GQR5</accession>
<evidence type="ECO:0000313" key="5">
    <source>
        <dbReference type="EMBL" id="KTT18386.1"/>
    </source>
</evidence>
<dbReference type="OrthoDB" id="9775851at2"/>
<keyword evidence="6" id="KW-1185">Reference proteome</keyword>
<dbReference type="AlphaFoldDB" id="A0A147GQR5"/>
<feature type="domain" description="Carboxylesterase type B" evidence="4">
    <location>
        <begin position="355"/>
        <end position="453"/>
    </location>
</feature>
<organism evidence="5 6">
    <name type="scientific">Pseudacidovorax intermedius</name>
    <dbReference type="NCBI Taxonomy" id="433924"/>
    <lineage>
        <taxon>Bacteria</taxon>
        <taxon>Pseudomonadati</taxon>
        <taxon>Pseudomonadota</taxon>
        <taxon>Betaproteobacteria</taxon>
        <taxon>Burkholderiales</taxon>
        <taxon>Comamonadaceae</taxon>
        <taxon>Pseudacidovorax</taxon>
    </lineage>
</organism>
<comment type="caution">
    <text evidence="5">The sequence shown here is derived from an EMBL/GenBank/DDBJ whole genome shotgun (WGS) entry which is preliminary data.</text>
</comment>
<name>A0A147GQR5_9BURK</name>
<dbReference type="PANTHER" id="PTHR11559">
    <property type="entry name" value="CARBOXYLESTERASE"/>
    <property type="match status" value="1"/>
</dbReference>
<evidence type="ECO:0000256" key="2">
    <source>
        <dbReference type="ARBA" id="ARBA00022801"/>
    </source>
</evidence>
<dbReference type="PRINTS" id="PR00878">
    <property type="entry name" value="CHOLNESTRASE"/>
</dbReference>
<reference evidence="5 6" key="1">
    <citation type="journal article" date="2016" name="Front. Microbiol.">
        <title>Genomic Resource of Rice Seed Associated Bacteria.</title>
        <authorList>
            <person name="Midha S."/>
            <person name="Bansal K."/>
            <person name="Sharma S."/>
            <person name="Kumar N."/>
            <person name="Patil P.P."/>
            <person name="Chaudhry V."/>
            <person name="Patil P.B."/>
        </authorList>
    </citation>
    <scope>NUCLEOTIDE SEQUENCE [LARGE SCALE GENOMIC DNA]</scope>
    <source>
        <strain evidence="5 6">NS331</strain>
    </source>
</reference>
<dbReference type="Pfam" id="PF00135">
    <property type="entry name" value="COesterase"/>
    <property type="match status" value="2"/>
</dbReference>
<keyword evidence="2" id="KW-0378">Hydrolase</keyword>
<evidence type="ECO:0000313" key="6">
    <source>
        <dbReference type="Proteomes" id="UP000072741"/>
    </source>
</evidence>
<dbReference type="EMBL" id="LDSL01000102">
    <property type="protein sequence ID" value="KTT18386.1"/>
    <property type="molecule type" value="Genomic_DNA"/>
</dbReference>
<gene>
    <name evidence="5" type="ORF">NS331_16090</name>
</gene>
<dbReference type="Proteomes" id="UP000072741">
    <property type="component" value="Unassembled WGS sequence"/>
</dbReference>
<comment type="similarity">
    <text evidence="1">Belongs to the type-B carboxylesterase/lipase family.</text>
</comment>
<feature type="domain" description="Carboxylesterase type B" evidence="4">
    <location>
        <begin position="8"/>
        <end position="320"/>
    </location>
</feature>
<dbReference type="InterPro" id="IPR050309">
    <property type="entry name" value="Type-B_Carboxylest/Lipase"/>
</dbReference>
<dbReference type="InterPro" id="IPR002018">
    <property type="entry name" value="CarbesteraseB"/>
</dbReference>
<dbReference type="InterPro" id="IPR029058">
    <property type="entry name" value="AB_hydrolase_fold"/>
</dbReference>
<sequence length="474" mass="50232">MSAQSGAPEVRLSHGGRLRGSWHGGLRVFKGIRYALPPFGERRFAPPVPMAPWQGVREATDFGPPFPHWPRHATPDAEPVGGEDAMSLNVWAPDAPPGTRLPVMVWVHGGGFVRGSAAEPLYDGTAFARQGVVFVSIQYRLGIDGFAHLADAPPNRGLLDQLMALRWVRDHIGAWGGDAGQVTVFGQSAGAGAIACLMGLPEARGLFQRVILQSPSVACQTVDEAQAALAAVCALAGTVPDRAVLAHAPLAPLLRAVQRLTQDARLRRTMGLASRHLFPLRPVLDGQMLVAPPLQALQAAWEEPSPLQLLVGHNADEMRLYHVPGGGLGRIAEADVEDFARSAGVALPPGRTGTPGERLCALQSDYHYAAPAAALAHLAATRAASAHRYRFVWPSPGFDGHLGAAHGVELPFVFGNLDNAAARELAGLSPPSALSQRMQQAWLRFAKTGDPGWAAHTPALPCVQVFGECEVAAP</sequence>
<dbReference type="PATRIC" id="fig|433924.3.peg.100"/>
<feature type="active site" description="Acyl-ester intermediate" evidence="3">
    <location>
        <position position="188"/>
    </location>
</feature>
<evidence type="ECO:0000256" key="1">
    <source>
        <dbReference type="ARBA" id="ARBA00005964"/>
    </source>
</evidence>
<dbReference type="Gene3D" id="3.40.50.1820">
    <property type="entry name" value="alpha/beta hydrolase"/>
    <property type="match status" value="1"/>
</dbReference>